<gene>
    <name evidence="3" type="ORF">CPELLU_LOCUS348</name>
</gene>
<feature type="compositionally biased region" description="Basic and acidic residues" evidence="2">
    <location>
        <begin position="391"/>
        <end position="401"/>
    </location>
</feature>
<feature type="region of interest" description="Disordered" evidence="2">
    <location>
        <begin position="376"/>
        <end position="401"/>
    </location>
</feature>
<protein>
    <submittedName>
        <fullName evidence="3">8475_t:CDS:1</fullName>
    </submittedName>
</protein>
<dbReference type="EMBL" id="CAJVQA010000088">
    <property type="protein sequence ID" value="CAG8455123.1"/>
    <property type="molecule type" value="Genomic_DNA"/>
</dbReference>
<dbReference type="OrthoDB" id="2432658at2759"/>
<organism evidence="3 4">
    <name type="scientific">Cetraspora pellucida</name>
    <dbReference type="NCBI Taxonomy" id="1433469"/>
    <lineage>
        <taxon>Eukaryota</taxon>
        <taxon>Fungi</taxon>
        <taxon>Fungi incertae sedis</taxon>
        <taxon>Mucoromycota</taxon>
        <taxon>Glomeromycotina</taxon>
        <taxon>Glomeromycetes</taxon>
        <taxon>Diversisporales</taxon>
        <taxon>Gigasporaceae</taxon>
        <taxon>Cetraspora</taxon>
    </lineage>
</organism>
<dbReference type="Proteomes" id="UP000789759">
    <property type="component" value="Unassembled WGS sequence"/>
</dbReference>
<accession>A0A9N8VMZ9</accession>
<reference evidence="3" key="1">
    <citation type="submission" date="2021-06" db="EMBL/GenBank/DDBJ databases">
        <authorList>
            <person name="Kallberg Y."/>
            <person name="Tangrot J."/>
            <person name="Rosling A."/>
        </authorList>
    </citation>
    <scope>NUCLEOTIDE SEQUENCE</scope>
    <source>
        <strain evidence="3">FL966</strain>
    </source>
</reference>
<evidence type="ECO:0000256" key="1">
    <source>
        <dbReference type="SAM" id="Coils"/>
    </source>
</evidence>
<comment type="caution">
    <text evidence="3">The sequence shown here is derived from an EMBL/GenBank/DDBJ whole genome shotgun (WGS) entry which is preliminary data.</text>
</comment>
<evidence type="ECO:0000313" key="4">
    <source>
        <dbReference type="Proteomes" id="UP000789759"/>
    </source>
</evidence>
<name>A0A9N8VMZ9_9GLOM</name>
<keyword evidence="1" id="KW-0175">Coiled coil</keyword>
<evidence type="ECO:0000313" key="3">
    <source>
        <dbReference type="EMBL" id="CAG8455123.1"/>
    </source>
</evidence>
<sequence length="401" mass="46046">MAKARRLPILKYISTLLNPIPQYMGQMPSSDYCDMIIQAWASAIPNMMALENANVGDFDDAVKVKIIKSKMAGKYAPVLPQNNFVNPAVNIDSPDILRAWLNAKYQRETVGTSQSAILRLSQERFQPFDNPNTYETRIRPLLLGVADDDARVLGTLKTYLSGDRELYSWMRNENIADINEFFILLKNLWLECSSLYVDQNSDQVQPKKKSLAKQNDSIISQSIVLQPVFSSYDEMQKLFQAMLEKQKTESKAEIEKLKTEFESKMSQQSKKSCSPVLPKDHEQIHEFYTDQRDPKWSNLSREEALQWLDKAFSPLIASKPERLCSSNQNARIDRIESKVDEISQMTSQFGRIMLDNKKPIAKSNSTYRYFPPLIPSQFQYASPDSDDNEDEKGGYNEEENK</sequence>
<feature type="coiled-coil region" evidence="1">
    <location>
        <begin position="240"/>
        <end position="267"/>
    </location>
</feature>
<dbReference type="AlphaFoldDB" id="A0A9N8VMZ9"/>
<keyword evidence="4" id="KW-1185">Reference proteome</keyword>
<proteinExistence type="predicted"/>
<evidence type="ECO:0000256" key="2">
    <source>
        <dbReference type="SAM" id="MobiDB-lite"/>
    </source>
</evidence>